<evidence type="ECO:0000256" key="2">
    <source>
        <dbReference type="ARBA" id="ARBA00022475"/>
    </source>
</evidence>
<comment type="subcellular location">
    <subcellularLocation>
        <location evidence="1">Cell membrane</location>
        <topology evidence="1">Multi-pass membrane protein</topology>
    </subcellularLocation>
</comment>
<feature type="transmembrane region" description="Helical" evidence="6">
    <location>
        <begin position="420"/>
        <end position="437"/>
    </location>
</feature>
<organism evidence="7 8">
    <name type="scientific">Anaerotignum neopropionicum</name>
    <dbReference type="NCBI Taxonomy" id="36847"/>
    <lineage>
        <taxon>Bacteria</taxon>
        <taxon>Bacillati</taxon>
        <taxon>Bacillota</taxon>
        <taxon>Clostridia</taxon>
        <taxon>Lachnospirales</taxon>
        <taxon>Anaerotignaceae</taxon>
        <taxon>Anaerotignum</taxon>
    </lineage>
</organism>
<name>A0A136WEK5_9FIRM</name>
<dbReference type="Pfam" id="PF13520">
    <property type="entry name" value="AA_permease_2"/>
    <property type="match status" value="1"/>
</dbReference>
<proteinExistence type="predicted"/>
<dbReference type="RefSeq" id="WP_066086827.1">
    <property type="nucleotide sequence ID" value="NZ_LRVM01000004.1"/>
</dbReference>
<evidence type="ECO:0000256" key="4">
    <source>
        <dbReference type="ARBA" id="ARBA00022989"/>
    </source>
</evidence>
<feature type="transmembrane region" description="Helical" evidence="6">
    <location>
        <begin position="357"/>
        <end position="380"/>
    </location>
</feature>
<feature type="transmembrane region" description="Helical" evidence="6">
    <location>
        <begin position="477"/>
        <end position="495"/>
    </location>
</feature>
<dbReference type="AlphaFoldDB" id="A0A136WEK5"/>
<dbReference type="PANTHER" id="PTHR42770:SF7">
    <property type="entry name" value="MEMBRANE PROTEIN"/>
    <property type="match status" value="1"/>
</dbReference>
<dbReference type="GO" id="GO:0005886">
    <property type="term" value="C:plasma membrane"/>
    <property type="evidence" value="ECO:0007669"/>
    <property type="project" value="UniProtKB-SubCell"/>
</dbReference>
<keyword evidence="5 6" id="KW-0472">Membrane</keyword>
<feature type="transmembrane region" description="Helical" evidence="6">
    <location>
        <begin position="233"/>
        <end position="252"/>
    </location>
</feature>
<accession>A0A136WEK5</accession>
<feature type="transmembrane region" description="Helical" evidence="6">
    <location>
        <begin position="40"/>
        <end position="60"/>
    </location>
</feature>
<feature type="transmembrane region" description="Helical" evidence="6">
    <location>
        <begin position="160"/>
        <end position="178"/>
    </location>
</feature>
<keyword evidence="3 6" id="KW-0812">Transmembrane</keyword>
<feature type="transmembrane region" description="Helical" evidence="6">
    <location>
        <begin position="130"/>
        <end position="148"/>
    </location>
</feature>
<feature type="transmembrane region" description="Helical" evidence="6">
    <location>
        <begin position="12"/>
        <end position="33"/>
    </location>
</feature>
<feature type="transmembrane region" description="Helical" evidence="6">
    <location>
        <begin position="392"/>
        <end position="414"/>
    </location>
</feature>
<sequence length="496" mass="53942">MNETRNNKVLTRALGLPECVTITAGAVIGVGLFTVGSSQVGVLGGSIIIATIIAFLLVLWPSAIYGEMGAALPLAGGTYAYAKRAINYPVAVFCSWNYTIAQIGIGGSEALAFANYFQRLLEALGLPNNIDPRILAGALFVLFVFINYRGIAIAGKWQDAFMFFFWGASLVWFATVIREMDFTNFSYVFAGIPAEITAFAKCVLMVWWCFAGFETVVGMGAEVKFPHITIPRALTISPFIVFGVNALFQWFLLGITPPEALAGLATADAPFAFSMEAAGLVGIPLVILCLGITFGGDFSTMNPCVTGPARYMYVMANDGSMPKAFGKLHPKFNSPYISILTVGVVGIALIATGSIAVLAAMCAFCQMTCYIIGYISYLMLQKKEPNLHRPYKVPFGTFGAYFSIAAYAILALLALDMSALPYNLGFNVICILYYFAFVRKRPIPQESVDLELLTLQTVEPTAEEKTALDKQYLRWKYGGYIVFVVSLCMFIVGFLL</sequence>
<reference evidence="7 8" key="1">
    <citation type="submission" date="2016-01" db="EMBL/GenBank/DDBJ databases">
        <title>Genome sequence of Clostridium neopropionicum X4, DSM-3847.</title>
        <authorList>
            <person name="Poehlein A."/>
            <person name="Beck M.H."/>
            <person name="Bengelsdorf F.R."/>
            <person name="Daniel R."/>
            <person name="Duerre P."/>
        </authorList>
    </citation>
    <scope>NUCLEOTIDE SEQUENCE [LARGE SCALE GENOMIC DNA]</scope>
    <source>
        <strain evidence="7 8">DSM-3847</strain>
    </source>
</reference>
<keyword evidence="2" id="KW-1003">Cell membrane</keyword>
<dbReference type="Proteomes" id="UP000070539">
    <property type="component" value="Unassembled WGS sequence"/>
</dbReference>
<evidence type="ECO:0000256" key="3">
    <source>
        <dbReference type="ARBA" id="ARBA00022692"/>
    </source>
</evidence>
<evidence type="ECO:0000256" key="6">
    <source>
        <dbReference type="SAM" id="Phobius"/>
    </source>
</evidence>
<dbReference type="OrthoDB" id="178667at2"/>
<keyword evidence="4 6" id="KW-1133">Transmembrane helix</keyword>
<comment type="caution">
    <text evidence="7">The sequence shown here is derived from an EMBL/GenBank/DDBJ whole genome shotgun (WGS) entry which is preliminary data.</text>
</comment>
<dbReference type="Gene3D" id="1.20.1740.10">
    <property type="entry name" value="Amino acid/polyamine transporter I"/>
    <property type="match status" value="1"/>
</dbReference>
<keyword evidence="8" id="KW-1185">Reference proteome</keyword>
<dbReference type="InterPro" id="IPR002293">
    <property type="entry name" value="AA/rel_permease1"/>
</dbReference>
<dbReference type="InterPro" id="IPR050367">
    <property type="entry name" value="APC_superfamily"/>
</dbReference>
<dbReference type="STRING" id="36847.CLNEO_14940"/>
<evidence type="ECO:0000256" key="5">
    <source>
        <dbReference type="ARBA" id="ARBA00023136"/>
    </source>
</evidence>
<evidence type="ECO:0000256" key="1">
    <source>
        <dbReference type="ARBA" id="ARBA00004651"/>
    </source>
</evidence>
<dbReference type="PIRSF" id="PIRSF006060">
    <property type="entry name" value="AA_transporter"/>
    <property type="match status" value="1"/>
</dbReference>
<dbReference type="GO" id="GO:0022857">
    <property type="term" value="F:transmembrane transporter activity"/>
    <property type="evidence" value="ECO:0007669"/>
    <property type="project" value="InterPro"/>
</dbReference>
<gene>
    <name evidence="7" type="primary">yhdG</name>
    <name evidence="7" type="ORF">CLNEO_14940</name>
</gene>
<evidence type="ECO:0000313" key="7">
    <source>
        <dbReference type="EMBL" id="KXL52952.1"/>
    </source>
</evidence>
<protein>
    <submittedName>
        <fullName evidence="7">Putative amino acid permease YhdG</fullName>
    </submittedName>
</protein>
<feature type="transmembrane region" description="Helical" evidence="6">
    <location>
        <begin position="198"/>
        <end position="221"/>
    </location>
</feature>
<feature type="transmembrane region" description="Helical" evidence="6">
    <location>
        <begin position="332"/>
        <end position="351"/>
    </location>
</feature>
<dbReference type="PANTHER" id="PTHR42770">
    <property type="entry name" value="AMINO ACID TRANSPORTER-RELATED"/>
    <property type="match status" value="1"/>
</dbReference>
<evidence type="ECO:0000313" key="8">
    <source>
        <dbReference type="Proteomes" id="UP000070539"/>
    </source>
</evidence>
<dbReference type="EMBL" id="LRVM01000004">
    <property type="protein sequence ID" value="KXL52952.1"/>
    <property type="molecule type" value="Genomic_DNA"/>
</dbReference>
<feature type="transmembrane region" description="Helical" evidence="6">
    <location>
        <begin position="272"/>
        <end position="294"/>
    </location>
</feature>